<dbReference type="InterPro" id="IPR036388">
    <property type="entry name" value="WH-like_DNA-bd_sf"/>
</dbReference>
<sequence length="159" mass="17639">MAFDHKKSVTFRLAQAAKAQRARAGSYLSQIGLHPGQEAVLKSLFDDDDQTMSQLAAALGVQPPTVTKMVTRLSAQNLVRRTASKSDGRLAHVCLTDEGRELVKNIDRTWKRLEKEAVAKLDDKDRKRLRKLLRIVERSLSNAPAVDALDAEMDDADAD</sequence>
<comment type="caution">
    <text evidence="2">The sequence shown here is derived from an EMBL/GenBank/DDBJ whole genome shotgun (WGS) entry which is preliminary data.</text>
</comment>
<dbReference type="SMART" id="SM00347">
    <property type="entry name" value="HTH_MARR"/>
    <property type="match status" value="1"/>
</dbReference>
<dbReference type="InterPro" id="IPR000835">
    <property type="entry name" value="HTH_MarR-typ"/>
</dbReference>
<dbReference type="RefSeq" id="WP_264600495.1">
    <property type="nucleotide sequence ID" value="NZ_JAOQNS010000003.1"/>
</dbReference>
<keyword evidence="3" id="KW-1185">Reference proteome</keyword>
<dbReference type="InterPro" id="IPR039422">
    <property type="entry name" value="MarR/SlyA-like"/>
</dbReference>
<dbReference type="Pfam" id="PF01047">
    <property type="entry name" value="MarR"/>
    <property type="match status" value="1"/>
</dbReference>
<gene>
    <name evidence="2" type="ORF">M2319_001150</name>
</gene>
<dbReference type="SMART" id="SM00529">
    <property type="entry name" value="HTH_DTXR"/>
    <property type="match status" value="1"/>
</dbReference>
<dbReference type="Gene3D" id="1.10.10.10">
    <property type="entry name" value="Winged helix-like DNA-binding domain superfamily/Winged helix DNA-binding domain"/>
    <property type="match status" value="1"/>
</dbReference>
<accession>A0ABT3H8W6</accession>
<dbReference type="InterPro" id="IPR022689">
    <property type="entry name" value="Iron_dep_repressor"/>
</dbReference>
<protein>
    <submittedName>
        <fullName evidence="2">DNA-binding MarR family transcriptional regulator</fullName>
    </submittedName>
</protein>
<dbReference type="PRINTS" id="PR00598">
    <property type="entry name" value="HTHMARR"/>
</dbReference>
<evidence type="ECO:0000259" key="1">
    <source>
        <dbReference type="PROSITE" id="PS50995"/>
    </source>
</evidence>
<proteinExistence type="predicted"/>
<dbReference type="InterPro" id="IPR036390">
    <property type="entry name" value="WH_DNA-bd_sf"/>
</dbReference>
<keyword evidence="2" id="KW-0238">DNA-binding</keyword>
<name>A0ABT3H8W6_9HYPH</name>
<dbReference type="PANTHER" id="PTHR33164:SF43">
    <property type="entry name" value="HTH-TYPE TRANSCRIPTIONAL REPRESSOR YETL"/>
    <property type="match status" value="1"/>
</dbReference>
<feature type="domain" description="HTH marR-type" evidence="1">
    <location>
        <begin position="6"/>
        <end position="138"/>
    </location>
</feature>
<dbReference type="GO" id="GO:0003677">
    <property type="term" value="F:DNA binding"/>
    <property type="evidence" value="ECO:0007669"/>
    <property type="project" value="UniProtKB-KW"/>
</dbReference>
<dbReference type="SUPFAM" id="SSF46785">
    <property type="entry name" value="Winged helix' DNA-binding domain"/>
    <property type="match status" value="1"/>
</dbReference>
<dbReference type="PROSITE" id="PS50995">
    <property type="entry name" value="HTH_MARR_2"/>
    <property type="match status" value="1"/>
</dbReference>
<dbReference type="PANTHER" id="PTHR33164">
    <property type="entry name" value="TRANSCRIPTIONAL REGULATOR, MARR FAMILY"/>
    <property type="match status" value="1"/>
</dbReference>
<evidence type="ECO:0000313" key="2">
    <source>
        <dbReference type="EMBL" id="MCW2306828.1"/>
    </source>
</evidence>
<evidence type="ECO:0000313" key="3">
    <source>
        <dbReference type="Proteomes" id="UP001209755"/>
    </source>
</evidence>
<dbReference type="EMBL" id="JAOQNS010000003">
    <property type="protein sequence ID" value="MCW2306828.1"/>
    <property type="molecule type" value="Genomic_DNA"/>
</dbReference>
<organism evidence="2 3">
    <name type="scientific">Rhodobium gokarnense</name>
    <dbReference type="NCBI Taxonomy" id="364296"/>
    <lineage>
        <taxon>Bacteria</taxon>
        <taxon>Pseudomonadati</taxon>
        <taxon>Pseudomonadota</taxon>
        <taxon>Alphaproteobacteria</taxon>
        <taxon>Hyphomicrobiales</taxon>
        <taxon>Rhodobiaceae</taxon>
        <taxon>Rhodobium</taxon>
    </lineage>
</organism>
<reference evidence="3" key="1">
    <citation type="submission" date="2023-07" db="EMBL/GenBank/DDBJ databases">
        <title>Genome sequencing of Purple Non-Sulfur Bacteria from various extreme environments.</title>
        <authorList>
            <person name="Mayer M."/>
        </authorList>
    </citation>
    <scope>NUCLEOTIDE SEQUENCE [LARGE SCALE GENOMIC DNA]</scope>
    <source>
        <strain evidence="3">DSM 17935</strain>
    </source>
</reference>
<dbReference type="Proteomes" id="UP001209755">
    <property type="component" value="Unassembled WGS sequence"/>
</dbReference>